<dbReference type="OrthoDB" id="9787732at2"/>
<dbReference type="Pfam" id="PF06271">
    <property type="entry name" value="RDD"/>
    <property type="match status" value="1"/>
</dbReference>
<keyword evidence="5 6" id="KW-0472">Membrane</keyword>
<evidence type="ECO:0000313" key="8">
    <source>
        <dbReference type="EMBL" id="SJM92914.1"/>
    </source>
</evidence>
<feature type="transmembrane region" description="Helical" evidence="6">
    <location>
        <begin position="37"/>
        <end position="55"/>
    </location>
</feature>
<dbReference type="InterPro" id="IPR010432">
    <property type="entry name" value="RDD"/>
</dbReference>
<evidence type="ECO:0000313" key="9">
    <source>
        <dbReference type="Proteomes" id="UP000195667"/>
    </source>
</evidence>
<dbReference type="RefSeq" id="WP_087143612.1">
    <property type="nucleotide sequence ID" value="NZ_FUKI01000110.1"/>
</dbReference>
<dbReference type="Proteomes" id="UP000195667">
    <property type="component" value="Unassembled WGS sequence"/>
</dbReference>
<evidence type="ECO:0000256" key="5">
    <source>
        <dbReference type="ARBA" id="ARBA00023136"/>
    </source>
</evidence>
<evidence type="ECO:0000256" key="2">
    <source>
        <dbReference type="ARBA" id="ARBA00022475"/>
    </source>
</evidence>
<dbReference type="EMBL" id="FUKI01000110">
    <property type="protein sequence ID" value="SJM92914.1"/>
    <property type="molecule type" value="Genomic_DNA"/>
</dbReference>
<evidence type="ECO:0000259" key="7">
    <source>
        <dbReference type="Pfam" id="PF06271"/>
    </source>
</evidence>
<dbReference type="InterPro" id="IPR051791">
    <property type="entry name" value="Pra-immunoreactive"/>
</dbReference>
<protein>
    <recommendedName>
        <fullName evidence="7">RDD domain-containing protein</fullName>
    </recommendedName>
</protein>
<organism evidence="8 9">
    <name type="scientific">Crenothrix polyspora</name>
    <dbReference type="NCBI Taxonomy" id="360316"/>
    <lineage>
        <taxon>Bacteria</taxon>
        <taxon>Pseudomonadati</taxon>
        <taxon>Pseudomonadota</taxon>
        <taxon>Gammaproteobacteria</taxon>
        <taxon>Methylococcales</taxon>
        <taxon>Crenotrichaceae</taxon>
        <taxon>Crenothrix</taxon>
    </lineage>
</organism>
<keyword evidence="4 6" id="KW-1133">Transmembrane helix</keyword>
<reference evidence="9" key="1">
    <citation type="submission" date="2017-02" db="EMBL/GenBank/DDBJ databases">
        <authorList>
            <person name="Daims H."/>
        </authorList>
    </citation>
    <scope>NUCLEOTIDE SEQUENCE [LARGE SCALE GENOMIC DNA]</scope>
</reference>
<evidence type="ECO:0000256" key="3">
    <source>
        <dbReference type="ARBA" id="ARBA00022692"/>
    </source>
</evidence>
<feature type="transmembrane region" description="Helical" evidence="6">
    <location>
        <begin position="61"/>
        <end position="82"/>
    </location>
</feature>
<dbReference type="PANTHER" id="PTHR36115">
    <property type="entry name" value="PROLINE-RICH ANTIGEN HOMOLOG-RELATED"/>
    <property type="match status" value="1"/>
</dbReference>
<dbReference type="AlphaFoldDB" id="A0A1R4H9H4"/>
<sequence>MNQEDNRTEHSDGQFEKTGQEWICGFWQRIIANWIDMAFLGLIGFGSGYFLEAYFVKIGVWGRLIGFCVAIIYFGVMNSTIFNGQTLGKKALKLRVVNIDNNPISLIRSLGRYCILGIPYFLNGASFSNENISPFWGHVLSLIIWAVICGGFFSIIYLYVFNRITRQSLHDLVFGTYVVNVGIKEKNIANVWKPHLIVVGVFFIAVLIVPLVKSNFSQQEPLVGLKNSQETLMKNPLVNHVSVLVGKTTSSSIKKGDTVTTFVKAQIFLKENQVLNKALARELAGTLANSYPQTMEKDIALIELIYAYDIGIFKKWFSYKYTFKP</sequence>
<feature type="transmembrane region" description="Helical" evidence="6">
    <location>
        <begin position="194"/>
        <end position="212"/>
    </location>
</feature>
<evidence type="ECO:0000256" key="6">
    <source>
        <dbReference type="SAM" id="Phobius"/>
    </source>
</evidence>
<feature type="transmembrane region" description="Helical" evidence="6">
    <location>
        <begin position="103"/>
        <end position="122"/>
    </location>
</feature>
<keyword evidence="3 6" id="KW-0812">Transmembrane</keyword>
<keyword evidence="9" id="KW-1185">Reference proteome</keyword>
<feature type="transmembrane region" description="Helical" evidence="6">
    <location>
        <begin position="142"/>
        <end position="160"/>
    </location>
</feature>
<keyword evidence="2" id="KW-1003">Cell membrane</keyword>
<evidence type="ECO:0000256" key="1">
    <source>
        <dbReference type="ARBA" id="ARBA00004651"/>
    </source>
</evidence>
<evidence type="ECO:0000256" key="4">
    <source>
        <dbReference type="ARBA" id="ARBA00022989"/>
    </source>
</evidence>
<feature type="domain" description="RDD" evidence="7">
    <location>
        <begin position="25"/>
        <end position="173"/>
    </location>
</feature>
<gene>
    <name evidence="8" type="ORF">CRENPOLYSF1_350021</name>
</gene>
<accession>A0A1R4H9H4</accession>
<name>A0A1R4H9H4_9GAMM</name>
<comment type="subcellular location">
    <subcellularLocation>
        <location evidence="1">Cell membrane</location>
        <topology evidence="1">Multi-pass membrane protein</topology>
    </subcellularLocation>
</comment>
<proteinExistence type="predicted"/>
<dbReference type="GO" id="GO:0005886">
    <property type="term" value="C:plasma membrane"/>
    <property type="evidence" value="ECO:0007669"/>
    <property type="project" value="UniProtKB-SubCell"/>
</dbReference>